<evidence type="ECO:0000313" key="2">
    <source>
        <dbReference type="Proteomes" id="UP001055013"/>
    </source>
</evidence>
<reference evidence="1" key="1">
    <citation type="submission" date="2021-09" db="EMBL/GenBank/DDBJ databases">
        <title>Isolation and characterization of 3-chlorobenzoate degrading bacteria from soils in Shizuoka.</title>
        <authorList>
            <person name="Ifat A."/>
            <person name="Ogawa N."/>
            <person name="Kimbara K."/>
            <person name="Moriuchi R."/>
            <person name="Dohra H."/>
            <person name="Shintani M."/>
        </authorList>
    </citation>
    <scope>NUCLEOTIDE SEQUENCE</scope>
    <source>
        <strain evidence="1">19CS2-2</strain>
    </source>
</reference>
<evidence type="ECO:0000313" key="1">
    <source>
        <dbReference type="EMBL" id="GJH15248.1"/>
    </source>
</evidence>
<keyword evidence="2" id="KW-1185">Reference proteome</keyword>
<gene>
    <name evidence="1" type="ORF">CBA19CS22_01920</name>
</gene>
<dbReference type="EMBL" id="BPUR01000001">
    <property type="protein sequence ID" value="GJH15248.1"/>
    <property type="molecule type" value="Genomic_DNA"/>
</dbReference>
<protein>
    <submittedName>
        <fullName evidence="1">Uncharacterized protein</fullName>
    </submittedName>
</protein>
<accession>A0ACB5QKB4</accession>
<dbReference type="Proteomes" id="UP001055013">
    <property type="component" value="Unassembled WGS sequence"/>
</dbReference>
<sequence>MKSAVAGLLIASSAAFLGGCAVYPDGSSYGGGYPGVYDDPGYGGYYGGPPVVQPGVVVGGGYYSGPAYYGPNRSRYWDDGPGWRRPPPGGWHGNQQPRDRGPGGPPPQAGGNGHPNGPPPQAGGGRPPAPPPPQASGAPMPKAVGGQPPGPNRAPPPSANGGNRESGNSRGFLGRYGG</sequence>
<comment type="caution">
    <text evidence="1">The sequence shown here is derived from an EMBL/GenBank/DDBJ whole genome shotgun (WGS) entry which is preliminary data.</text>
</comment>
<proteinExistence type="predicted"/>
<organism evidence="1 2">
    <name type="scientific">Caballeronia novacaledonica</name>
    <dbReference type="NCBI Taxonomy" id="1544861"/>
    <lineage>
        <taxon>Bacteria</taxon>
        <taxon>Pseudomonadati</taxon>
        <taxon>Pseudomonadota</taxon>
        <taxon>Betaproteobacteria</taxon>
        <taxon>Burkholderiales</taxon>
        <taxon>Burkholderiaceae</taxon>
        <taxon>Caballeronia</taxon>
    </lineage>
</organism>
<name>A0ACB5QKB4_9BURK</name>